<feature type="transmembrane region" description="Helical" evidence="1">
    <location>
        <begin position="12"/>
        <end position="29"/>
    </location>
</feature>
<evidence type="ECO:0000256" key="1">
    <source>
        <dbReference type="SAM" id="Phobius"/>
    </source>
</evidence>
<evidence type="ECO:0000313" key="3">
    <source>
        <dbReference type="EMBL" id="BBD99725.1"/>
    </source>
</evidence>
<feature type="transmembrane region" description="Helical" evidence="1">
    <location>
        <begin position="305"/>
        <end position="325"/>
    </location>
</feature>
<gene>
    <name evidence="3" type="ORF">SAMIE_1032260</name>
</gene>
<accession>A0A494WFS1</accession>
<dbReference type="InterPro" id="IPR002656">
    <property type="entry name" value="Acyl_transf_3_dom"/>
</dbReference>
<keyword evidence="3" id="KW-0012">Acyltransferase</keyword>
<keyword evidence="1" id="KW-0812">Transmembrane</keyword>
<dbReference type="GO" id="GO:0016747">
    <property type="term" value="F:acyltransferase activity, transferring groups other than amino-acyl groups"/>
    <property type="evidence" value="ECO:0007669"/>
    <property type="project" value="InterPro"/>
</dbReference>
<keyword evidence="3" id="KW-0808">Transferase</keyword>
<dbReference type="InterPro" id="IPR050879">
    <property type="entry name" value="Acyltransferase_3"/>
</dbReference>
<keyword evidence="1" id="KW-1133">Transmembrane helix</keyword>
<dbReference type="GO" id="GO:0000271">
    <property type="term" value="P:polysaccharide biosynthetic process"/>
    <property type="evidence" value="ECO:0007669"/>
    <property type="project" value="TreeGrafter"/>
</dbReference>
<proteinExistence type="predicted"/>
<dbReference type="Proteomes" id="UP000279959">
    <property type="component" value="Chromosome"/>
</dbReference>
<dbReference type="EMBL" id="AP018664">
    <property type="protein sequence ID" value="BBD99725.1"/>
    <property type="molecule type" value="Genomic_DNA"/>
</dbReference>
<organism evidence="3 4">
    <name type="scientific">Sphingobium amiense</name>
    <dbReference type="NCBI Taxonomy" id="135719"/>
    <lineage>
        <taxon>Bacteria</taxon>
        <taxon>Pseudomonadati</taxon>
        <taxon>Pseudomonadota</taxon>
        <taxon>Alphaproteobacteria</taxon>
        <taxon>Sphingomonadales</taxon>
        <taxon>Sphingomonadaceae</taxon>
        <taxon>Sphingobium</taxon>
    </lineage>
</organism>
<keyword evidence="4" id="KW-1185">Reference proteome</keyword>
<feature type="transmembrane region" description="Helical" evidence="1">
    <location>
        <begin position="82"/>
        <end position="101"/>
    </location>
</feature>
<dbReference type="KEGG" id="sami:SAMIE_1032260"/>
<name>A0A494WFS1_9SPHN</name>
<feature type="transmembrane region" description="Helical" evidence="1">
    <location>
        <begin position="181"/>
        <end position="199"/>
    </location>
</feature>
<sequence length="354" mass="39615">MVIKSLQAGRGIAALAVAVYHTYLILYQKTGVPQFSGVAQFGYLGVPFFFVLSGFIIALAHHRDIGQPAALRDYAFKRFVRVYPLYWFFSIFYVGAAAMGLGDPDFSWAPAHLVEDVLLVHFTPDFASPPLKVAWTLFFEIQFYFFFALAILSARLAWVAAAAWFVGLLFIPVTNRWLENFLSYWNLAFLCGIAAYVLFRRLPARWWWVFVVAAILCLAICFAQFSPLELRGRRNIGIVPVSIGFGALMLGLALFEKERNVHYGRVIMLLGDGSYALYLVHSAVISVAVALYVKLHFTRMIPPSIAFFVILAVAVIGGIVAHLVVERPFMAWVRRNRRRGRQSEGAPASSLGSA</sequence>
<dbReference type="PANTHER" id="PTHR23028">
    <property type="entry name" value="ACETYLTRANSFERASE"/>
    <property type="match status" value="1"/>
</dbReference>
<feature type="transmembrane region" description="Helical" evidence="1">
    <location>
        <begin position="237"/>
        <end position="255"/>
    </location>
</feature>
<keyword evidence="1" id="KW-0472">Membrane</keyword>
<dbReference type="Pfam" id="PF01757">
    <property type="entry name" value="Acyl_transf_3"/>
    <property type="match status" value="1"/>
</dbReference>
<feature type="domain" description="Acyltransferase 3" evidence="2">
    <location>
        <begin position="4"/>
        <end position="320"/>
    </location>
</feature>
<dbReference type="PANTHER" id="PTHR23028:SF131">
    <property type="entry name" value="BLR2367 PROTEIN"/>
    <property type="match status" value="1"/>
</dbReference>
<dbReference type="GO" id="GO:0016020">
    <property type="term" value="C:membrane"/>
    <property type="evidence" value="ECO:0007669"/>
    <property type="project" value="TreeGrafter"/>
</dbReference>
<dbReference type="AlphaFoldDB" id="A0A494WFS1"/>
<protein>
    <submittedName>
        <fullName evidence="3">Acyltransferase</fullName>
    </submittedName>
</protein>
<feature type="transmembrane region" description="Helical" evidence="1">
    <location>
        <begin position="206"/>
        <end position="225"/>
    </location>
</feature>
<evidence type="ECO:0000313" key="4">
    <source>
        <dbReference type="Proteomes" id="UP000279959"/>
    </source>
</evidence>
<evidence type="ECO:0000259" key="2">
    <source>
        <dbReference type="Pfam" id="PF01757"/>
    </source>
</evidence>
<feature type="transmembrane region" description="Helical" evidence="1">
    <location>
        <begin position="41"/>
        <end position="61"/>
    </location>
</feature>
<reference evidence="3 4" key="1">
    <citation type="submission" date="2018-05" db="EMBL/GenBank/DDBJ databases">
        <title>Complete Genome Sequence of the Nonylphenol-Degrading Bacterium Sphingobium amiense DSM 16289T.</title>
        <authorList>
            <person name="Ootsuka M."/>
            <person name="Nishizawa T."/>
            <person name="Ohta H."/>
        </authorList>
    </citation>
    <scope>NUCLEOTIDE SEQUENCE [LARGE SCALE GENOMIC DNA]</scope>
    <source>
        <strain evidence="3 4">DSM 16289</strain>
    </source>
</reference>
<feature type="transmembrane region" description="Helical" evidence="1">
    <location>
        <begin position="275"/>
        <end position="293"/>
    </location>
</feature>